<reference evidence="1 2" key="1">
    <citation type="submission" date="2015-04" db="EMBL/GenBank/DDBJ databases">
        <authorList>
            <person name="Syromyatnikov M.Y."/>
            <person name="Popov V.N."/>
        </authorList>
    </citation>
    <scope>NUCLEOTIDE SEQUENCE [LARGE SCALE GENOMIC DNA]</scope>
</reference>
<name>A0A1J1J8B7_9DIPT</name>
<sequence>MKEVKKQEKYAGGSSPVLVEENISSTNADVIKMKNHEARNQIISYNVSIVANRIPLQQMASEAAIDLNAFRFGSQFQGLMMRNHSQIVRVKATVAQFLFHCNAIKSKTKRGFLRDEDIQSA</sequence>
<proteinExistence type="predicted"/>
<protein>
    <submittedName>
        <fullName evidence="1">CLUMA_CG021138, isoform A</fullName>
    </submittedName>
</protein>
<dbReference type="AlphaFoldDB" id="A0A1J1J8B7"/>
<evidence type="ECO:0000313" key="1">
    <source>
        <dbReference type="EMBL" id="CRL08020.1"/>
    </source>
</evidence>
<evidence type="ECO:0000313" key="2">
    <source>
        <dbReference type="Proteomes" id="UP000183832"/>
    </source>
</evidence>
<organism evidence="1 2">
    <name type="scientific">Clunio marinus</name>
    <dbReference type="NCBI Taxonomy" id="568069"/>
    <lineage>
        <taxon>Eukaryota</taxon>
        <taxon>Metazoa</taxon>
        <taxon>Ecdysozoa</taxon>
        <taxon>Arthropoda</taxon>
        <taxon>Hexapoda</taxon>
        <taxon>Insecta</taxon>
        <taxon>Pterygota</taxon>
        <taxon>Neoptera</taxon>
        <taxon>Endopterygota</taxon>
        <taxon>Diptera</taxon>
        <taxon>Nematocera</taxon>
        <taxon>Chironomoidea</taxon>
        <taxon>Chironomidae</taxon>
        <taxon>Clunio</taxon>
    </lineage>
</organism>
<dbReference type="EMBL" id="CVRI01000074">
    <property type="protein sequence ID" value="CRL08020.1"/>
    <property type="molecule type" value="Genomic_DNA"/>
</dbReference>
<gene>
    <name evidence="1" type="ORF">CLUMA_CG021138</name>
</gene>
<keyword evidence="2" id="KW-1185">Reference proteome</keyword>
<dbReference type="Proteomes" id="UP000183832">
    <property type="component" value="Unassembled WGS sequence"/>
</dbReference>
<accession>A0A1J1J8B7</accession>